<proteinExistence type="predicted"/>
<sequence>MPYGRHVLSLAFHNCSMVLRYSSDPLSFTSAIIRKSSMECLPIIIVIDCSGVYRRCRCRCVRLYRKVQLPGHCAACEYATDSTDVAGTEFRQSLPHTRTYDSADS</sequence>
<evidence type="ECO:0000313" key="1">
    <source>
        <dbReference type="EMBL" id="KAH3887866.1"/>
    </source>
</evidence>
<keyword evidence="2" id="KW-1185">Reference proteome</keyword>
<reference evidence="1" key="1">
    <citation type="journal article" date="2019" name="bioRxiv">
        <title>The Genome of the Zebra Mussel, Dreissena polymorpha: A Resource for Invasive Species Research.</title>
        <authorList>
            <person name="McCartney M.A."/>
            <person name="Auch B."/>
            <person name="Kono T."/>
            <person name="Mallez S."/>
            <person name="Zhang Y."/>
            <person name="Obille A."/>
            <person name="Becker A."/>
            <person name="Abrahante J.E."/>
            <person name="Garbe J."/>
            <person name="Badalamenti J.P."/>
            <person name="Herman A."/>
            <person name="Mangelson H."/>
            <person name="Liachko I."/>
            <person name="Sullivan S."/>
            <person name="Sone E.D."/>
            <person name="Koren S."/>
            <person name="Silverstein K.A.T."/>
            <person name="Beckman K.B."/>
            <person name="Gohl D.M."/>
        </authorList>
    </citation>
    <scope>NUCLEOTIDE SEQUENCE</scope>
    <source>
        <strain evidence="1">Duluth1</strain>
        <tissue evidence="1">Whole animal</tissue>
    </source>
</reference>
<accession>A0A9D4S0S0</accession>
<protein>
    <submittedName>
        <fullName evidence="1">Uncharacterized protein</fullName>
    </submittedName>
</protein>
<comment type="caution">
    <text evidence="1">The sequence shown here is derived from an EMBL/GenBank/DDBJ whole genome shotgun (WGS) entry which is preliminary data.</text>
</comment>
<evidence type="ECO:0000313" key="2">
    <source>
        <dbReference type="Proteomes" id="UP000828390"/>
    </source>
</evidence>
<name>A0A9D4S0S0_DREPO</name>
<reference evidence="1" key="2">
    <citation type="submission" date="2020-11" db="EMBL/GenBank/DDBJ databases">
        <authorList>
            <person name="McCartney M.A."/>
            <person name="Auch B."/>
            <person name="Kono T."/>
            <person name="Mallez S."/>
            <person name="Becker A."/>
            <person name="Gohl D.M."/>
            <person name="Silverstein K.A.T."/>
            <person name="Koren S."/>
            <person name="Bechman K.B."/>
            <person name="Herman A."/>
            <person name="Abrahante J.E."/>
            <person name="Garbe J."/>
        </authorList>
    </citation>
    <scope>NUCLEOTIDE SEQUENCE</scope>
    <source>
        <strain evidence="1">Duluth1</strain>
        <tissue evidence="1">Whole animal</tissue>
    </source>
</reference>
<gene>
    <name evidence="1" type="ORF">DPMN_011888</name>
</gene>
<dbReference type="Proteomes" id="UP000828390">
    <property type="component" value="Unassembled WGS sequence"/>
</dbReference>
<dbReference type="EMBL" id="JAIWYP010000001">
    <property type="protein sequence ID" value="KAH3887866.1"/>
    <property type="molecule type" value="Genomic_DNA"/>
</dbReference>
<dbReference type="AlphaFoldDB" id="A0A9D4S0S0"/>
<organism evidence="1 2">
    <name type="scientific">Dreissena polymorpha</name>
    <name type="common">Zebra mussel</name>
    <name type="synonym">Mytilus polymorpha</name>
    <dbReference type="NCBI Taxonomy" id="45954"/>
    <lineage>
        <taxon>Eukaryota</taxon>
        <taxon>Metazoa</taxon>
        <taxon>Spiralia</taxon>
        <taxon>Lophotrochozoa</taxon>
        <taxon>Mollusca</taxon>
        <taxon>Bivalvia</taxon>
        <taxon>Autobranchia</taxon>
        <taxon>Heteroconchia</taxon>
        <taxon>Euheterodonta</taxon>
        <taxon>Imparidentia</taxon>
        <taxon>Neoheterodontei</taxon>
        <taxon>Myida</taxon>
        <taxon>Dreissenoidea</taxon>
        <taxon>Dreissenidae</taxon>
        <taxon>Dreissena</taxon>
    </lineage>
</organism>